<dbReference type="STRING" id="538381.GCA_001696535_01163"/>
<feature type="domain" description="Flagellar protein FlgJ N-terminal" evidence="1">
    <location>
        <begin position="50"/>
        <end position="99"/>
    </location>
</feature>
<dbReference type="EMBL" id="OBML01000001">
    <property type="protein sequence ID" value="SOB89173.1"/>
    <property type="molecule type" value="Genomic_DNA"/>
</dbReference>
<gene>
    <name evidence="2" type="ORF">SAMN05421512_10181</name>
</gene>
<evidence type="ECO:0000313" key="3">
    <source>
        <dbReference type="Proteomes" id="UP000219331"/>
    </source>
</evidence>
<reference evidence="2 3" key="1">
    <citation type="submission" date="2017-08" db="EMBL/GenBank/DDBJ databases">
        <authorList>
            <person name="de Groot N.N."/>
        </authorList>
    </citation>
    <scope>NUCLEOTIDE SEQUENCE [LARGE SCALE GENOMIC DNA]</scope>
    <source>
        <strain evidence="2 3">USBA 352</strain>
    </source>
</reference>
<accession>A0A285R4Y9</accession>
<protein>
    <submittedName>
        <fullName evidence="2">Rod binding protein</fullName>
    </submittedName>
</protein>
<sequence length="110" mass="11501">MSMPGIDTVLASAHGRYAAKGNAANANPANPAAMTRENAEQFEAVFLNTMFQTMFEGLEEGGTWGSDSGSEAWSGMLVEQYANTIAKAGGIGIADAVQRELLSLQETAGQ</sequence>
<dbReference type="AlphaFoldDB" id="A0A285R4Y9"/>
<evidence type="ECO:0000259" key="1">
    <source>
        <dbReference type="Pfam" id="PF10135"/>
    </source>
</evidence>
<dbReference type="Proteomes" id="UP000219331">
    <property type="component" value="Unassembled WGS sequence"/>
</dbReference>
<dbReference type="RefSeq" id="WP_208979765.1">
    <property type="nucleotide sequence ID" value="NZ_MBQE01000001.1"/>
</dbReference>
<name>A0A285R4Y9_9HYPH</name>
<keyword evidence="3" id="KW-1185">Reference proteome</keyword>
<dbReference type="InterPro" id="IPR019301">
    <property type="entry name" value="Flagellar_prot_FlgJ_N"/>
</dbReference>
<evidence type="ECO:0000313" key="2">
    <source>
        <dbReference type="EMBL" id="SOB89173.1"/>
    </source>
</evidence>
<organism evidence="2 3">
    <name type="scientific">Stappia indica</name>
    <dbReference type="NCBI Taxonomy" id="538381"/>
    <lineage>
        <taxon>Bacteria</taxon>
        <taxon>Pseudomonadati</taxon>
        <taxon>Pseudomonadota</taxon>
        <taxon>Alphaproteobacteria</taxon>
        <taxon>Hyphomicrobiales</taxon>
        <taxon>Stappiaceae</taxon>
        <taxon>Stappia</taxon>
    </lineage>
</organism>
<dbReference type="Pfam" id="PF10135">
    <property type="entry name" value="Rod-binding"/>
    <property type="match status" value="1"/>
</dbReference>
<proteinExistence type="predicted"/>